<dbReference type="EMBL" id="JACHHG010000018">
    <property type="protein sequence ID" value="MBB6099970.1"/>
    <property type="molecule type" value="Genomic_DNA"/>
</dbReference>
<evidence type="ECO:0000256" key="3">
    <source>
        <dbReference type="ARBA" id="ARBA00022475"/>
    </source>
</evidence>
<keyword evidence="6 7" id="KW-0472">Membrane</keyword>
<evidence type="ECO:0000259" key="8">
    <source>
        <dbReference type="Pfam" id="PF02308"/>
    </source>
</evidence>
<keyword evidence="5 7" id="KW-1133">Transmembrane helix</keyword>
<comment type="subcellular location">
    <subcellularLocation>
        <location evidence="1">Cell membrane</location>
        <topology evidence="1">Multi-pass membrane protein</topology>
    </subcellularLocation>
</comment>
<evidence type="ECO:0000313" key="9">
    <source>
        <dbReference type="EMBL" id="MBB6099970.1"/>
    </source>
</evidence>
<dbReference type="AlphaFoldDB" id="A0A841I6C2"/>
<gene>
    <name evidence="9" type="ORF">HNR42_003431</name>
</gene>
<feature type="transmembrane region" description="Helical" evidence="7">
    <location>
        <begin position="40"/>
        <end position="64"/>
    </location>
</feature>
<dbReference type="Pfam" id="PF02308">
    <property type="entry name" value="MgtC"/>
    <property type="match status" value="1"/>
</dbReference>
<dbReference type="Proteomes" id="UP000569951">
    <property type="component" value="Unassembled WGS sequence"/>
</dbReference>
<evidence type="ECO:0000256" key="5">
    <source>
        <dbReference type="ARBA" id="ARBA00022989"/>
    </source>
</evidence>
<sequence>MDWNLQLGIVFEVAAAMLLGGLIGLERELANKPAGFRTHMLIAGTTALMAGLGLLLLQNFGNVVEGDLIRTDPIRILEATVAGVSFLGAGVIFRSRSSSPEGLTTAASILLAAGLGVAVALHAYVVAVGVTLLALLVLRALHSLERRIHKN</sequence>
<dbReference type="PRINTS" id="PR01837">
    <property type="entry name" value="MGTCSAPBPROT"/>
</dbReference>
<organism evidence="9 10">
    <name type="scientific">Deinobacterium chartae</name>
    <dbReference type="NCBI Taxonomy" id="521158"/>
    <lineage>
        <taxon>Bacteria</taxon>
        <taxon>Thermotogati</taxon>
        <taxon>Deinococcota</taxon>
        <taxon>Deinococci</taxon>
        <taxon>Deinococcales</taxon>
        <taxon>Deinococcaceae</taxon>
        <taxon>Deinobacterium</taxon>
    </lineage>
</organism>
<keyword evidence="10" id="KW-1185">Reference proteome</keyword>
<dbReference type="InterPro" id="IPR049177">
    <property type="entry name" value="MgtC_SapB_SrpB_YhiD_N"/>
</dbReference>
<dbReference type="RefSeq" id="WP_221277186.1">
    <property type="nucleotide sequence ID" value="NZ_JACHHG010000018.1"/>
</dbReference>
<evidence type="ECO:0000256" key="2">
    <source>
        <dbReference type="ARBA" id="ARBA00009298"/>
    </source>
</evidence>
<reference evidence="9 10" key="1">
    <citation type="submission" date="2020-08" db="EMBL/GenBank/DDBJ databases">
        <title>Genomic Encyclopedia of Type Strains, Phase IV (KMG-IV): sequencing the most valuable type-strain genomes for metagenomic binning, comparative biology and taxonomic classification.</title>
        <authorList>
            <person name="Goeker M."/>
        </authorList>
    </citation>
    <scope>NUCLEOTIDE SEQUENCE [LARGE SCALE GENOMIC DNA]</scope>
    <source>
        <strain evidence="9 10">DSM 21458</strain>
    </source>
</reference>
<name>A0A841I6C2_9DEIO</name>
<proteinExistence type="inferred from homology"/>
<dbReference type="PANTHER" id="PTHR33778">
    <property type="entry name" value="PROTEIN MGTC"/>
    <property type="match status" value="1"/>
</dbReference>
<accession>A0A841I6C2</accession>
<dbReference type="PANTHER" id="PTHR33778:SF1">
    <property type="entry name" value="MAGNESIUM TRANSPORTER YHID-RELATED"/>
    <property type="match status" value="1"/>
</dbReference>
<feature type="transmembrane region" description="Helical" evidence="7">
    <location>
        <begin position="7"/>
        <end position="25"/>
    </location>
</feature>
<evidence type="ECO:0000256" key="7">
    <source>
        <dbReference type="SAM" id="Phobius"/>
    </source>
</evidence>
<feature type="transmembrane region" description="Helical" evidence="7">
    <location>
        <begin position="105"/>
        <end position="138"/>
    </location>
</feature>
<dbReference type="GO" id="GO:0005886">
    <property type="term" value="C:plasma membrane"/>
    <property type="evidence" value="ECO:0007669"/>
    <property type="project" value="UniProtKB-SubCell"/>
</dbReference>
<comment type="caution">
    <text evidence="9">The sequence shown here is derived from an EMBL/GenBank/DDBJ whole genome shotgun (WGS) entry which is preliminary data.</text>
</comment>
<keyword evidence="4 7" id="KW-0812">Transmembrane</keyword>
<protein>
    <submittedName>
        <fullName evidence="9">Putative Mg2+ transporter-C (MgtC) family protein</fullName>
    </submittedName>
</protein>
<evidence type="ECO:0000256" key="6">
    <source>
        <dbReference type="ARBA" id="ARBA00023136"/>
    </source>
</evidence>
<keyword evidence="3" id="KW-1003">Cell membrane</keyword>
<dbReference type="InterPro" id="IPR003416">
    <property type="entry name" value="MgtC/SapB/SrpB/YhiD_fam"/>
</dbReference>
<evidence type="ECO:0000313" key="10">
    <source>
        <dbReference type="Proteomes" id="UP000569951"/>
    </source>
</evidence>
<feature type="transmembrane region" description="Helical" evidence="7">
    <location>
        <begin position="76"/>
        <end position="93"/>
    </location>
</feature>
<evidence type="ECO:0000256" key="4">
    <source>
        <dbReference type="ARBA" id="ARBA00022692"/>
    </source>
</evidence>
<comment type="similarity">
    <text evidence="2">Belongs to the MgtC/SapB family.</text>
</comment>
<feature type="domain" description="MgtC/SapB/SrpB/YhiD N-terminal" evidence="8">
    <location>
        <begin position="14"/>
        <end position="146"/>
    </location>
</feature>
<evidence type="ECO:0000256" key="1">
    <source>
        <dbReference type="ARBA" id="ARBA00004651"/>
    </source>
</evidence>